<feature type="region of interest" description="Disordered" evidence="1">
    <location>
        <begin position="43"/>
        <end position="105"/>
    </location>
</feature>
<dbReference type="Proteomes" id="UP000521872">
    <property type="component" value="Unassembled WGS sequence"/>
</dbReference>
<evidence type="ECO:0000313" key="3">
    <source>
        <dbReference type="Proteomes" id="UP000521872"/>
    </source>
</evidence>
<comment type="caution">
    <text evidence="2">The sequence shown here is derived from an EMBL/GenBank/DDBJ whole genome shotgun (WGS) entry which is preliminary data.</text>
</comment>
<evidence type="ECO:0000256" key="1">
    <source>
        <dbReference type="SAM" id="MobiDB-lite"/>
    </source>
</evidence>
<feature type="compositionally biased region" description="Basic and acidic residues" evidence="1">
    <location>
        <begin position="75"/>
        <end position="88"/>
    </location>
</feature>
<feature type="compositionally biased region" description="Low complexity" evidence="1">
    <location>
        <begin position="89"/>
        <end position="105"/>
    </location>
</feature>
<evidence type="ECO:0000313" key="2">
    <source>
        <dbReference type="EMBL" id="KAF4611482.1"/>
    </source>
</evidence>
<protein>
    <submittedName>
        <fullName evidence="2">Uncharacterized protein</fullName>
    </submittedName>
</protein>
<sequence>MSVPNSHQRPIDNNADPLVLYTRSLHNYTLALWAESRRIVEERARAHKEASSSIAAAAPVEPSKPQRLDSTSSVDTDKADQEDKKDSTPETVSPSIPSTSSTGQT</sequence>
<name>A0A8H4QJH2_9AGAR</name>
<gene>
    <name evidence="2" type="ORF">D9613_004139</name>
</gene>
<accession>A0A8H4QJH2</accession>
<organism evidence="2 3">
    <name type="scientific">Agrocybe pediades</name>
    <dbReference type="NCBI Taxonomy" id="84607"/>
    <lineage>
        <taxon>Eukaryota</taxon>
        <taxon>Fungi</taxon>
        <taxon>Dikarya</taxon>
        <taxon>Basidiomycota</taxon>
        <taxon>Agaricomycotina</taxon>
        <taxon>Agaricomycetes</taxon>
        <taxon>Agaricomycetidae</taxon>
        <taxon>Agaricales</taxon>
        <taxon>Agaricineae</taxon>
        <taxon>Strophariaceae</taxon>
        <taxon>Agrocybe</taxon>
    </lineage>
</organism>
<proteinExistence type="predicted"/>
<dbReference type="AlphaFoldDB" id="A0A8H4QJH2"/>
<dbReference type="EMBL" id="JAACJL010000057">
    <property type="protein sequence ID" value="KAF4611482.1"/>
    <property type="molecule type" value="Genomic_DNA"/>
</dbReference>
<keyword evidence="3" id="KW-1185">Reference proteome</keyword>
<reference evidence="2 3" key="1">
    <citation type="submission" date="2019-12" db="EMBL/GenBank/DDBJ databases">
        <authorList>
            <person name="Floudas D."/>
            <person name="Bentzer J."/>
            <person name="Ahren D."/>
            <person name="Johansson T."/>
            <person name="Persson P."/>
            <person name="Tunlid A."/>
        </authorList>
    </citation>
    <scope>NUCLEOTIDE SEQUENCE [LARGE SCALE GENOMIC DNA]</scope>
    <source>
        <strain evidence="2 3">CBS 102.39</strain>
    </source>
</reference>